<gene>
    <name evidence="3" type="ORF">PN36_30235</name>
</gene>
<keyword evidence="1" id="KW-1133">Transmembrane helix</keyword>
<dbReference type="InterPro" id="IPR049220">
    <property type="entry name" value="DUF6868"/>
</dbReference>
<feature type="transmembrane region" description="Helical" evidence="1">
    <location>
        <begin position="9"/>
        <end position="32"/>
    </location>
</feature>
<accession>A0A0A6PAT0</accession>
<comment type="caution">
    <text evidence="3">The sequence shown here is derived from an EMBL/GenBank/DDBJ whole genome shotgun (WGS) entry which is preliminary data.</text>
</comment>
<dbReference type="AlphaFoldDB" id="A0A0A6PAT0"/>
<keyword evidence="4" id="KW-1185">Reference proteome</keyword>
<proteinExistence type="predicted"/>
<evidence type="ECO:0000256" key="1">
    <source>
        <dbReference type="SAM" id="Phobius"/>
    </source>
</evidence>
<evidence type="ECO:0000259" key="2">
    <source>
        <dbReference type="Pfam" id="PF21742"/>
    </source>
</evidence>
<dbReference type="Pfam" id="PF21742">
    <property type="entry name" value="DUF6868"/>
    <property type="match status" value="1"/>
</dbReference>
<evidence type="ECO:0000313" key="4">
    <source>
        <dbReference type="Proteomes" id="UP000030428"/>
    </source>
</evidence>
<evidence type="ECO:0000313" key="3">
    <source>
        <dbReference type="EMBL" id="KHD07427.1"/>
    </source>
</evidence>
<reference evidence="3 4" key="1">
    <citation type="journal article" date="2016" name="Front. Microbiol.">
        <title>Single-Cell (Meta-)Genomics of a Dimorphic Candidatus Thiomargarita nelsonii Reveals Genomic Plasticity.</title>
        <authorList>
            <person name="Flood B.E."/>
            <person name="Fliss P."/>
            <person name="Jones D.S."/>
            <person name="Dick G.J."/>
            <person name="Jain S."/>
            <person name="Kaster A.K."/>
            <person name="Winkel M."/>
            <person name="Mussmann M."/>
            <person name="Bailey J."/>
        </authorList>
    </citation>
    <scope>NUCLEOTIDE SEQUENCE [LARGE SCALE GENOMIC DNA]</scope>
    <source>
        <strain evidence="3">Hydrate Ridge</strain>
    </source>
</reference>
<dbReference type="Proteomes" id="UP000030428">
    <property type="component" value="Unassembled WGS sequence"/>
</dbReference>
<organism evidence="3 4">
    <name type="scientific">Candidatus Thiomargarita nelsonii</name>
    <dbReference type="NCBI Taxonomy" id="1003181"/>
    <lineage>
        <taxon>Bacteria</taxon>
        <taxon>Pseudomonadati</taxon>
        <taxon>Pseudomonadota</taxon>
        <taxon>Gammaproteobacteria</taxon>
        <taxon>Thiotrichales</taxon>
        <taxon>Thiotrichaceae</taxon>
        <taxon>Thiomargarita</taxon>
    </lineage>
</organism>
<name>A0A0A6PAT0_9GAMM</name>
<feature type="domain" description="DUF6868" evidence="2">
    <location>
        <begin position="1"/>
        <end position="79"/>
    </location>
</feature>
<feature type="transmembrane region" description="Helical" evidence="1">
    <location>
        <begin position="52"/>
        <end position="80"/>
    </location>
</feature>
<protein>
    <recommendedName>
        <fullName evidence="2">DUF6868 domain-containing protein</fullName>
    </recommendedName>
</protein>
<keyword evidence="1" id="KW-0812">Transmembrane</keyword>
<dbReference type="EMBL" id="JSZA02000220">
    <property type="protein sequence ID" value="KHD07427.1"/>
    <property type="molecule type" value="Genomic_DNA"/>
</dbReference>
<sequence length="83" mass="9796">MDIQTVTTFFMWCTIMNGALLLFWTTICLLAPDLLYRTQSKWFPIPRETFNVVIYSFLGLFKIFFLFFNLIPYVALLIIAAKE</sequence>
<keyword evidence="1" id="KW-0472">Membrane</keyword>